<feature type="region of interest" description="Disordered" evidence="1">
    <location>
        <begin position="77"/>
        <end position="97"/>
    </location>
</feature>
<evidence type="ECO:0000313" key="3">
    <source>
        <dbReference type="Proteomes" id="UP001139648"/>
    </source>
</evidence>
<organism evidence="2 3">
    <name type="scientific">Nonomuraea thailandensis</name>
    <dbReference type="NCBI Taxonomy" id="1188745"/>
    <lineage>
        <taxon>Bacteria</taxon>
        <taxon>Bacillati</taxon>
        <taxon>Actinomycetota</taxon>
        <taxon>Actinomycetes</taxon>
        <taxon>Streptosporangiales</taxon>
        <taxon>Streptosporangiaceae</taxon>
        <taxon>Nonomuraea</taxon>
    </lineage>
</organism>
<evidence type="ECO:0000256" key="1">
    <source>
        <dbReference type="SAM" id="MobiDB-lite"/>
    </source>
</evidence>
<dbReference type="EMBL" id="JAMZEB010000002">
    <property type="protein sequence ID" value="MCP2360042.1"/>
    <property type="molecule type" value="Genomic_DNA"/>
</dbReference>
<gene>
    <name evidence="2" type="ORF">HD597_007062</name>
</gene>
<reference evidence="2" key="1">
    <citation type="submission" date="2022-06" db="EMBL/GenBank/DDBJ databases">
        <title>Sequencing the genomes of 1000 actinobacteria strains.</title>
        <authorList>
            <person name="Klenk H.-P."/>
        </authorList>
    </citation>
    <scope>NUCLEOTIDE SEQUENCE</scope>
    <source>
        <strain evidence="2">DSM 46694</strain>
    </source>
</reference>
<protein>
    <submittedName>
        <fullName evidence="2">Uncharacterized protein</fullName>
    </submittedName>
</protein>
<name>A0A9X2GLR3_9ACTN</name>
<accession>A0A9X2GLR3</accession>
<comment type="caution">
    <text evidence="2">The sequence shown here is derived from an EMBL/GenBank/DDBJ whole genome shotgun (WGS) entry which is preliminary data.</text>
</comment>
<dbReference type="AlphaFoldDB" id="A0A9X2GLR3"/>
<dbReference type="RefSeq" id="WP_253747596.1">
    <property type="nucleotide sequence ID" value="NZ_BAABKA010000066.1"/>
</dbReference>
<dbReference type="Proteomes" id="UP001139648">
    <property type="component" value="Unassembled WGS sequence"/>
</dbReference>
<keyword evidence="3" id="KW-1185">Reference proteome</keyword>
<evidence type="ECO:0000313" key="2">
    <source>
        <dbReference type="EMBL" id="MCP2360042.1"/>
    </source>
</evidence>
<proteinExistence type="predicted"/>
<feature type="compositionally biased region" description="Basic and acidic residues" evidence="1">
    <location>
        <begin position="77"/>
        <end position="89"/>
    </location>
</feature>
<sequence length="97" mass="10788">MPLQLVMGKTRHKNPRTAMRYVKPGAEAAKVTEVLAPRRRTHRSTEWRLAGAKEFRADTQLDALQAAGVTRVFSEKISTRATTRPELDKAGASSRVT</sequence>